<evidence type="ECO:0000256" key="4">
    <source>
        <dbReference type="ARBA" id="ARBA00023015"/>
    </source>
</evidence>
<dbReference type="InterPro" id="IPR011598">
    <property type="entry name" value="bHLH_dom"/>
</dbReference>
<gene>
    <name evidence="10" type="ORF">DEA37_0009943</name>
</gene>
<proteinExistence type="predicted"/>
<dbReference type="GO" id="GO:0000981">
    <property type="term" value="F:DNA-binding transcription factor activity, RNA polymerase II-specific"/>
    <property type="evidence" value="ECO:0007669"/>
    <property type="project" value="TreeGrafter"/>
</dbReference>
<keyword evidence="5" id="KW-0238">DNA-binding</keyword>
<keyword evidence="11" id="KW-1185">Reference proteome</keyword>
<name>A0A5J4NKC6_9TREM</name>
<keyword evidence="7" id="KW-0539">Nucleus</keyword>
<dbReference type="Proteomes" id="UP000324629">
    <property type="component" value="Unassembled WGS sequence"/>
</dbReference>
<dbReference type="GO" id="GO:0061564">
    <property type="term" value="P:axon development"/>
    <property type="evidence" value="ECO:0007669"/>
    <property type="project" value="TreeGrafter"/>
</dbReference>
<dbReference type="EMBL" id="QNGE01002303">
    <property type="protein sequence ID" value="KAA3675809.1"/>
    <property type="molecule type" value="Genomic_DNA"/>
</dbReference>
<dbReference type="PANTHER" id="PTHR19290">
    <property type="entry name" value="BASIC HELIX-LOOP-HELIX PROTEIN NEUROGENIN-RELATED"/>
    <property type="match status" value="1"/>
</dbReference>
<dbReference type="Gene3D" id="4.10.280.10">
    <property type="entry name" value="Helix-loop-helix DNA-binding domain"/>
    <property type="match status" value="1"/>
</dbReference>
<dbReference type="AlphaFoldDB" id="A0A5J4NKC6"/>
<dbReference type="InterPro" id="IPR022575">
    <property type="entry name" value="NeuroD_DUF"/>
</dbReference>
<evidence type="ECO:0000256" key="7">
    <source>
        <dbReference type="ARBA" id="ARBA00023242"/>
    </source>
</evidence>
<evidence type="ECO:0000256" key="2">
    <source>
        <dbReference type="ARBA" id="ARBA00022782"/>
    </source>
</evidence>
<feature type="compositionally biased region" description="Low complexity" evidence="8">
    <location>
        <begin position="334"/>
        <end position="350"/>
    </location>
</feature>
<protein>
    <recommendedName>
        <fullName evidence="9">BHLH domain-containing protein</fullName>
    </recommendedName>
</protein>
<sequence>MKQAVVSKSHKKRKPNASPVVACVKPMNQPTRQPKKRGPKKKPLTREREVRLKHRRVRANARERGRMHGLNHALELLRRHIPTFSATQRLSKIETLRLAKNYIRSLSDILTQSEPPSALELACTLTDGLSQNTSNLVATTLQVSPRALMQMQQRPSLNKMSTWSGSSSIPDTTRVCTRTKSQPPRPTSLNISDSVSYGPSPPLLNDQNSMVNRTQPCFDDAIKYDLRSDTDYVIHPPSVINGSHALPINTTSSINVNAPNSYSRLHYQSPSKQFLTYGLNCSNTSGYHPSINELTFVPSIASDYFLMSPTVPSYPTQFTSQSYIVNDPGYEYSNNQIHHSQQPHQHAHPIPGSHSSVTGYHLINGL</sequence>
<dbReference type="PROSITE" id="PS50888">
    <property type="entry name" value="BHLH"/>
    <property type="match status" value="1"/>
</dbReference>
<evidence type="ECO:0000259" key="9">
    <source>
        <dbReference type="PROSITE" id="PS50888"/>
    </source>
</evidence>
<evidence type="ECO:0000256" key="6">
    <source>
        <dbReference type="ARBA" id="ARBA00023163"/>
    </source>
</evidence>
<feature type="compositionally biased region" description="Basic residues" evidence="8">
    <location>
        <begin position="33"/>
        <end position="43"/>
    </location>
</feature>
<dbReference type="InterPro" id="IPR050359">
    <property type="entry name" value="bHLH_transcription_factors"/>
</dbReference>
<dbReference type="GO" id="GO:0046983">
    <property type="term" value="F:protein dimerization activity"/>
    <property type="evidence" value="ECO:0007669"/>
    <property type="project" value="InterPro"/>
</dbReference>
<evidence type="ECO:0000256" key="5">
    <source>
        <dbReference type="ARBA" id="ARBA00023125"/>
    </source>
</evidence>
<keyword evidence="2" id="KW-0221">Differentiation</keyword>
<dbReference type="GO" id="GO:0045944">
    <property type="term" value="P:positive regulation of transcription by RNA polymerase II"/>
    <property type="evidence" value="ECO:0007669"/>
    <property type="project" value="TreeGrafter"/>
</dbReference>
<evidence type="ECO:0000256" key="8">
    <source>
        <dbReference type="SAM" id="MobiDB-lite"/>
    </source>
</evidence>
<feature type="domain" description="BHLH" evidence="9">
    <location>
        <begin position="54"/>
        <end position="106"/>
    </location>
</feature>
<organism evidence="10 11">
    <name type="scientific">Paragonimus westermani</name>
    <dbReference type="NCBI Taxonomy" id="34504"/>
    <lineage>
        <taxon>Eukaryota</taxon>
        <taxon>Metazoa</taxon>
        <taxon>Spiralia</taxon>
        <taxon>Lophotrochozoa</taxon>
        <taxon>Platyhelminthes</taxon>
        <taxon>Trematoda</taxon>
        <taxon>Digenea</taxon>
        <taxon>Plagiorchiida</taxon>
        <taxon>Troglotremata</taxon>
        <taxon>Troglotrematidae</taxon>
        <taxon>Paragonimus</taxon>
    </lineage>
</organism>
<dbReference type="InterPro" id="IPR036638">
    <property type="entry name" value="HLH_DNA-bd_sf"/>
</dbReference>
<dbReference type="GO" id="GO:0070888">
    <property type="term" value="F:E-box binding"/>
    <property type="evidence" value="ECO:0007669"/>
    <property type="project" value="TreeGrafter"/>
</dbReference>
<evidence type="ECO:0000256" key="1">
    <source>
        <dbReference type="ARBA" id="ARBA00022473"/>
    </source>
</evidence>
<dbReference type="CDD" id="cd11427">
    <property type="entry name" value="bHLH_TS_NeuroD"/>
    <property type="match status" value="1"/>
</dbReference>
<feature type="region of interest" description="Disordered" evidence="8">
    <location>
        <begin position="153"/>
        <end position="199"/>
    </location>
</feature>
<dbReference type="GO" id="GO:0007423">
    <property type="term" value="P:sensory organ development"/>
    <property type="evidence" value="ECO:0007669"/>
    <property type="project" value="TreeGrafter"/>
</dbReference>
<comment type="caution">
    <text evidence="10">The sequence shown here is derived from an EMBL/GenBank/DDBJ whole genome shotgun (WGS) entry which is preliminary data.</text>
</comment>
<keyword evidence="6" id="KW-0804">Transcription</keyword>
<dbReference type="SMART" id="SM00353">
    <property type="entry name" value="HLH"/>
    <property type="match status" value="1"/>
</dbReference>
<feature type="region of interest" description="Disordered" evidence="8">
    <location>
        <begin position="334"/>
        <end position="354"/>
    </location>
</feature>
<feature type="compositionally biased region" description="Polar residues" evidence="8">
    <location>
        <begin position="153"/>
        <end position="197"/>
    </location>
</feature>
<dbReference type="SUPFAM" id="SSF47459">
    <property type="entry name" value="HLH, helix-loop-helix DNA-binding domain"/>
    <property type="match status" value="1"/>
</dbReference>
<keyword evidence="1" id="KW-0217">Developmental protein</keyword>
<evidence type="ECO:0000256" key="3">
    <source>
        <dbReference type="ARBA" id="ARBA00022902"/>
    </source>
</evidence>
<keyword evidence="3" id="KW-0524">Neurogenesis</keyword>
<feature type="region of interest" description="Disordered" evidence="8">
    <location>
        <begin position="1"/>
        <end position="47"/>
    </location>
</feature>
<evidence type="ECO:0000313" key="10">
    <source>
        <dbReference type="EMBL" id="KAA3675809.1"/>
    </source>
</evidence>
<dbReference type="Pfam" id="PF00010">
    <property type="entry name" value="HLH"/>
    <property type="match status" value="1"/>
</dbReference>
<dbReference type="GO" id="GO:0005634">
    <property type="term" value="C:nucleus"/>
    <property type="evidence" value="ECO:0007669"/>
    <property type="project" value="TreeGrafter"/>
</dbReference>
<accession>A0A5J4NKC6</accession>
<evidence type="ECO:0000313" key="11">
    <source>
        <dbReference type="Proteomes" id="UP000324629"/>
    </source>
</evidence>
<dbReference type="PANTHER" id="PTHR19290:SF134">
    <property type="entry name" value="NEUROGENIC DIFFERENTIATION FACTOR 1"/>
    <property type="match status" value="1"/>
</dbReference>
<reference evidence="10 11" key="1">
    <citation type="journal article" date="2019" name="Gigascience">
        <title>Whole-genome sequence of the oriental lung fluke Paragonimus westermani.</title>
        <authorList>
            <person name="Oey H."/>
            <person name="Zakrzewski M."/>
            <person name="Narain K."/>
            <person name="Devi K.R."/>
            <person name="Agatsuma T."/>
            <person name="Nawaratna S."/>
            <person name="Gobert G.N."/>
            <person name="Jones M.K."/>
            <person name="Ragan M.A."/>
            <person name="McManus D.P."/>
            <person name="Krause L."/>
        </authorList>
    </citation>
    <scope>NUCLEOTIDE SEQUENCE [LARGE SCALE GENOMIC DNA]</scope>
    <source>
        <strain evidence="10 11">IND2009</strain>
    </source>
</reference>
<keyword evidence="4" id="KW-0805">Transcription regulation</keyword>
<dbReference type="Pfam" id="PF12533">
    <property type="entry name" value="Neuro_bHLH"/>
    <property type="match status" value="1"/>
</dbReference>